<protein>
    <recommendedName>
        <fullName evidence="5">DUF2339 domain-containing protein</fullName>
    </recommendedName>
</protein>
<keyword evidence="2" id="KW-0812">Transmembrane</keyword>
<feature type="transmembrane region" description="Helical" evidence="2">
    <location>
        <begin position="521"/>
        <end position="541"/>
    </location>
</feature>
<feature type="transmembrane region" description="Helical" evidence="2">
    <location>
        <begin position="246"/>
        <end position="269"/>
    </location>
</feature>
<feature type="coiled-coil region" evidence="1">
    <location>
        <begin position="24"/>
        <end position="51"/>
    </location>
</feature>
<dbReference type="RefSeq" id="WP_071834726.1">
    <property type="nucleotide sequence ID" value="NZ_LSRP01000110.1"/>
</dbReference>
<evidence type="ECO:0008006" key="5">
    <source>
        <dbReference type="Google" id="ProtNLM"/>
    </source>
</evidence>
<keyword evidence="1" id="KW-0175">Coiled coil</keyword>
<dbReference type="OrthoDB" id="5422830at2"/>
<feature type="transmembrane region" description="Helical" evidence="2">
    <location>
        <begin position="615"/>
        <end position="632"/>
    </location>
</feature>
<comment type="caution">
    <text evidence="3">The sequence shown here is derived from an EMBL/GenBank/DDBJ whole genome shotgun (WGS) entry which is preliminary data.</text>
</comment>
<feature type="transmembrane region" description="Helical" evidence="2">
    <location>
        <begin position="149"/>
        <end position="166"/>
    </location>
</feature>
<keyword evidence="2" id="KW-0472">Membrane</keyword>
<feature type="transmembrane region" description="Helical" evidence="2">
    <location>
        <begin position="743"/>
        <end position="761"/>
    </location>
</feature>
<feature type="transmembrane region" description="Helical" evidence="2">
    <location>
        <begin position="591"/>
        <end position="609"/>
    </location>
</feature>
<evidence type="ECO:0000313" key="3">
    <source>
        <dbReference type="EMBL" id="OJF92900.1"/>
    </source>
</evidence>
<feature type="transmembrane region" description="Helical" evidence="2">
    <location>
        <begin position="903"/>
        <end position="921"/>
    </location>
</feature>
<sequence length="977" mass="101734">MIEVIAFVAFVLALVGVLNGRKTAERMDLEIEALKAELKRVEAIADRANAIAATESVPVPVAADAEAPLSAAPEDVAVAMPVAVQEPAETAARRGAAIFGGDTPSISQEAVEKASRGEPVPARPAANGSIDSVAIRPRESLESRLGARWAVWVGGLALALGGIFMVKYSIDAGLLSPAVRLVLAAVFGLALMAAGEFVRRRAVPVIADQFQNAMIPGILTAAGALTLFGVCYAAHGIYGFIGPAAAFFLLGLVALATVALSLLHGQALAGLGLLGSLATPALVSSASPSPWALFGFLIISWLATLSAARIRAWTVVPSIANIGLGLWALLYIASATPFDTLPVTVTMLVMIAGIGLVWPGGVGLPAASAANTDAGNPLQMPDPGPWERLFVPPWAAITVTASVSAVVTALCMISPAFTPSGYPVTEFSLIVAALAVLGAWRATAVYPAMLAALTAITGLWSLTALSGLLTYIDPGLAAAVPVVAVSARAAMLTGMVMSCLFIGLAALVLHRQLRSQPQFSTVWTVLAAVVPLALTSMSFLMTGNLTFDAPHGFFALAAGLALIALAEWIWRATTMTDDRLADDDTDQAGHDWPQAILVAGSLALFVLALHALTDGLATTLGIIVAGAAYVAATRLRSWPSLPWMMVGAAIAVLARIAWEPTIVGAENLSTTPVFNALLAGYGLPAILLVAAAFELRHWPGLRVRNLLQALASLFVLLTIAILVRHAMNGGVLDSSVPTLGEQSIYTLLAIGASGILMTLDVKSPSPVFRYGGMAIGLLSMLSILFAHLIGLNPYFSGELLGSVPVFDLLLIGYLVPGLGYAGLAWYARGKRPMPYVTALAVAGAILAFAWATLSVRRFWQGQNIADWKGFFGRETYTYSVVWLLLGVVLLVVGSRFNAKSIRIASAALVFIAVLKVFLIDMANLEGFLRALSFIGLGGVLIGIGLFYQKILSGTGAAADVPSPVDLPADTSPEDARL</sequence>
<feature type="transmembrane region" description="Helical" evidence="2">
    <location>
        <begin position="803"/>
        <end position="823"/>
    </location>
</feature>
<keyword evidence="2" id="KW-1133">Transmembrane helix</keyword>
<feature type="transmembrane region" description="Helical" evidence="2">
    <location>
        <begin position="215"/>
        <end position="234"/>
    </location>
</feature>
<dbReference type="AlphaFoldDB" id="A0A657LPH4"/>
<dbReference type="Proteomes" id="UP000182661">
    <property type="component" value="Unassembled WGS sequence"/>
</dbReference>
<feature type="transmembrane region" description="Helical" evidence="2">
    <location>
        <begin position="389"/>
        <end position="415"/>
    </location>
</feature>
<evidence type="ECO:0000256" key="1">
    <source>
        <dbReference type="SAM" id="Coils"/>
    </source>
</evidence>
<feature type="transmembrane region" description="Helical" evidence="2">
    <location>
        <begin position="673"/>
        <end position="693"/>
    </location>
</feature>
<feature type="transmembrane region" description="Helical" evidence="2">
    <location>
        <begin position="553"/>
        <end position="570"/>
    </location>
</feature>
<feature type="transmembrane region" description="Helical" evidence="2">
    <location>
        <begin position="489"/>
        <end position="509"/>
    </location>
</feature>
<reference evidence="3 4" key="1">
    <citation type="submission" date="2016-02" db="EMBL/GenBank/DDBJ databases">
        <title>Genome sequencing of a beta-galactosidase producing bacteria Rhizobium sp. 59.</title>
        <authorList>
            <person name="Wang D."/>
            <person name="Kot W."/>
            <person name="Qin Y."/>
            <person name="Hansen L."/>
            <person name="Naqvi K."/>
            <person name="Rensing C."/>
        </authorList>
    </citation>
    <scope>NUCLEOTIDE SEQUENCE [LARGE SCALE GENOMIC DNA]</scope>
    <source>
        <strain evidence="3 4">59</strain>
    </source>
</reference>
<name>A0A657LPH4_9HYPH</name>
<feature type="transmembrane region" description="Helical" evidence="2">
    <location>
        <begin position="641"/>
        <end position="658"/>
    </location>
</feature>
<accession>A0A657LPH4</accession>
<dbReference type="PANTHER" id="PTHR38434:SF1">
    <property type="entry name" value="BLL2549 PROTEIN"/>
    <property type="match status" value="1"/>
</dbReference>
<dbReference type="Pfam" id="PF10101">
    <property type="entry name" value="DUF2339"/>
    <property type="match status" value="1"/>
</dbReference>
<dbReference type="InterPro" id="IPR019286">
    <property type="entry name" value="DUF2339_TM"/>
</dbReference>
<feature type="transmembrane region" description="Helical" evidence="2">
    <location>
        <begin position="927"/>
        <end position="947"/>
    </location>
</feature>
<gene>
    <name evidence="3" type="ORF">AX760_21845</name>
</gene>
<keyword evidence="4" id="KW-1185">Reference proteome</keyword>
<feature type="transmembrane region" description="Helical" evidence="2">
    <location>
        <begin position="289"/>
        <end position="308"/>
    </location>
</feature>
<dbReference type="InterPro" id="IPR014600">
    <property type="entry name" value="UCP035905_mem"/>
</dbReference>
<proteinExistence type="predicted"/>
<evidence type="ECO:0000313" key="4">
    <source>
        <dbReference type="Proteomes" id="UP000182661"/>
    </source>
</evidence>
<feature type="transmembrane region" description="Helical" evidence="2">
    <location>
        <begin position="875"/>
        <end position="896"/>
    </location>
</feature>
<organism evidence="3 4">
    <name type="scientific">Pararhizobium antarcticum</name>
    <dbReference type="NCBI Taxonomy" id="1798805"/>
    <lineage>
        <taxon>Bacteria</taxon>
        <taxon>Pseudomonadati</taxon>
        <taxon>Pseudomonadota</taxon>
        <taxon>Alphaproteobacteria</taxon>
        <taxon>Hyphomicrobiales</taxon>
        <taxon>Rhizobiaceae</taxon>
        <taxon>Rhizobium/Agrobacterium group</taxon>
        <taxon>Pararhizobium</taxon>
    </lineage>
</organism>
<dbReference type="PIRSF" id="PIRSF035905">
    <property type="entry name" value="UCP035905_mp"/>
    <property type="match status" value="1"/>
</dbReference>
<feature type="transmembrane region" description="Helical" evidence="2">
    <location>
        <begin position="345"/>
        <end position="368"/>
    </location>
</feature>
<feature type="transmembrane region" description="Helical" evidence="2">
    <location>
        <begin position="447"/>
        <end position="469"/>
    </location>
</feature>
<dbReference type="EMBL" id="LSRP01000110">
    <property type="protein sequence ID" value="OJF92900.1"/>
    <property type="molecule type" value="Genomic_DNA"/>
</dbReference>
<feature type="transmembrane region" description="Helical" evidence="2">
    <location>
        <begin position="178"/>
        <end position="195"/>
    </location>
</feature>
<feature type="transmembrane region" description="Helical" evidence="2">
    <location>
        <begin position="773"/>
        <end position="791"/>
    </location>
</feature>
<feature type="transmembrane region" description="Helical" evidence="2">
    <location>
        <begin position="835"/>
        <end position="855"/>
    </location>
</feature>
<dbReference type="PANTHER" id="PTHR38434">
    <property type="entry name" value="BLL2549 PROTEIN"/>
    <property type="match status" value="1"/>
</dbReference>
<evidence type="ECO:0000256" key="2">
    <source>
        <dbReference type="SAM" id="Phobius"/>
    </source>
</evidence>
<feature type="transmembrane region" description="Helical" evidence="2">
    <location>
        <begin position="315"/>
        <end position="333"/>
    </location>
</feature>
<feature type="transmembrane region" description="Helical" evidence="2">
    <location>
        <begin position="421"/>
        <end position="440"/>
    </location>
</feature>
<feature type="transmembrane region" description="Helical" evidence="2">
    <location>
        <begin position="705"/>
        <end position="723"/>
    </location>
</feature>